<protein>
    <submittedName>
        <fullName evidence="1">YheC/YheD family protein</fullName>
    </submittedName>
</protein>
<keyword evidence="2" id="KW-1185">Reference proteome</keyword>
<gene>
    <name evidence="1" type="ORF">EJQ19_04200</name>
</gene>
<sequence length="254" mass="29698">MKKVRKSRTLSSKWLKTKILLRSKEVRAFVPETKLLNSTNLFTMLNKHRMVYVKPVRGTSGQGVIRVERTGGGTFTYKVDKVKRRFVTYNAMFQSLSKSKLHRAYLIQKGIQLLTYQRRIFDIRVMVQKNMKNEWEVTGYIGRVAHPKKIVTNYHNSGKPISLELLIGAYLSPMNTQAYINKLKILGLRIAEQFQRQHPGFKEIGVDIGVDTKFKPWIIEVNTAPDPFIFNQLKNKNMYRKALRLARNHGRFRR</sequence>
<dbReference type="InterPro" id="IPR026838">
    <property type="entry name" value="YheC/D"/>
</dbReference>
<proteinExistence type="predicted"/>
<organism evidence="1 2">
    <name type="scientific">Paenibacillus whitsoniae</name>
    <dbReference type="NCBI Taxonomy" id="2496558"/>
    <lineage>
        <taxon>Bacteria</taxon>
        <taxon>Bacillati</taxon>
        <taxon>Bacillota</taxon>
        <taxon>Bacilli</taxon>
        <taxon>Bacillales</taxon>
        <taxon>Paenibacillaceae</taxon>
        <taxon>Paenibacillus</taxon>
    </lineage>
</organism>
<dbReference type="OrthoDB" id="7869153at2"/>
<dbReference type="Pfam" id="PF14398">
    <property type="entry name" value="ATPgrasp_YheCD"/>
    <property type="match status" value="1"/>
</dbReference>
<evidence type="ECO:0000313" key="2">
    <source>
        <dbReference type="Proteomes" id="UP000276128"/>
    </source>
</evidence>
<accession>A0A430JIQ6</accession>
<dbReference type="RefSeq" id="WP_126139947.1">
    <property type="nucleotide sequence ID" value="NZ_RXHU01000014.1"/>
</dbReference>
<dbReference type="AlphaFoldDB" id="A0A430JIQ6"/>
<reference evidence="1 2" key="1">
    <citation type="submission" date="2018-12" db="EMBL/GenBank/DDBJ databases">
        <title>Bacillus ochoae sp. nov., Paenibacillus whitsoniae sp. nov., Paenibacillus spiritus sp. nov. Isolated from the Mars Exploration Rover during spacecraft assembly.</title>
        <authorList>
            <person name="Seuylemezian A."/>
            <person name="Vaishampayan P."/>
        </authorList>
    </citation>
    <scope>NUCLEOTIDE SEQUENCE [LARGE SCALE GENOMIC DNA]</scope>
    <source>
        <strain evidence="1 2">MER 54</strain>
    </source>
</reference>
<name>A0A430JIQ6_9BACL</name>
<dbReference type="Proteomes" id="UP000276128">
    <property type="component" value="Unassembled WGS sequence"/>
</dbReference>
<dbReference type="EMBL" id="RXHU01000014">
    <property type="protein sequence ID" value="RTE10947.1"/>
    <property type="molecule type" value="Genomic_DNA"/>
</dbReference>
<dbReference type="SUPFAM" id="SSF56059">
    <property type="entry name" value="Glutathione synthetase ATP-binding domain-like"/>
    <property type="match status" value="1"/>
</dbReference>
<comment type="caution">
    <text evidence="1">The sequence shown here is derived from an EMBL/GenBank/DDBJ whole genome shotgun (WGS) entry which is preliminary data.</text>
</comment>
<dbReference type="Gene3D" id="3.30.470.20">
    <property type="entry name" value="ATP-grasp fold, B domain"/>
    <property type="match status" value="1"/>
</dbReference>
<evidence type="ECO:0000313" key="1">
    <source>
        <dbReference type="EMBL" id="RTE10947.1"/>
    </source>
</evidence>